<dbReference type="EMBL" id="SRLO01001122">
    <property type="protein sequence ID" value="TNN41257.1"/>
    <property type="molecule type" value="Genomic_DNA"/>
</dbReference>
<keyword evidence="2" id="KW-0812">Transmembrane</keyword>
<name>A0A4Z2FJ76_9TELE</name>
<evidence type="ECO:0000256" key="1">
    <source>
        <dbReference type="SAM" id="MobiDB-lite"/>
    </source>
</evidence>
<organism evidence="3 4">
    <name type="scientific">Liparis tanakae</name>
    <name type="common">Tanaka's snailfish</name>
    <dbReference type="NCBI Taxonomy" id="230148"/>
    <lineage>
        <taxon>Eukaryota</taxon>
        <taxon>Metazoa</taxon>
        <taxon>Chordata</taxon>
        <taxon>Craniata</taxon>
        <taxon>Vertebrata</taxon>
        <taxon>Euteleostomi</taxon>
        <taxon>Actinopterygii</taxon>
        <taxon>Neopterygii</taxon>
        <taxon>Teleostei</taxon>
        <taxon>Neoteleostei</taxon>
        <taxon>Acanthomorphata</taxon>
        <taxon>Eupercaria</taxon>
        <taxon>Perciformes</taxon>
        <taxon>Cottioidei</taxon>
        <taxon>Cottales</taxon>
        <taxon>Liparidae</taxon>
        <taxon>Liparis</taxon>
    </lineage>
</organism>
<dbReference type="AlphaFoldDB" id="A0A4Z2FJ76"/>
<feature type="region of interest" description="Disordered" evidence="1">
    <location>
        <begin position="99"/>
        <end position="129"/>
    </location>
</feature>
<evidence type="ECO:0000313" key="3">
    <source>
        <dbReference type="EMBL" id="TNN41257.1"/>
    </source>
</evidence>
<keyword evidence="2" id="KW-0472">Membrane</keyword>
<reference evidence="3 4" key="1">
    <citation type="submission" date="2019-03" db="EMBL/GenBank/DDBJ databases">
        <title>First draft genome of Liparis tanakae, snailfish: a comprehensive survey of snailfish specific genes.</title>
        <authorList>
            <person name="Kim W."/>
            <person name="Song I."/>
            <person name="Jeong J.-H."/>
            <person name="Kim D."/>
            <person name="Kim S."/>
            <person name="Ryu S."/>
            <person name="Song J.Y."/>
            <person name="Lee S.K."/>
        </authorList>
    </citation>
    <scope>NUCLEOTIDE SEQUENCE [LARGE SCALE GENOMIC DNA]</scope>
    <source>
        <tissue evidence="3">Muscle</tissue>
    </source>
</reference>
<protein>
    <recommendedName>
        <fullName evidence="5">Transmembrane protein</fullName>
    </recommendedName>
</protein>
<comment type="caution">
    <text evidence="3">The sequence shown here is derived from an EMBL/GenBank/DDBJ whole genome shotgun (WGS) entry which is preliminary data.</text>
</comment>
<feature type="transmembrane region" description="Helical" evidence="2">
    <location>
        <begin position="69"/>
        <end position="91"/>
    </location>
</feature>
<keyword evidence="2" id="KW-1133">Transmembrane helix</keyword>
<keyword evidence="4" id="KW-1185">Reference proteome</keyword>
<dbReference type="Proteomes" id="UP000314294">
    <property type="component" value="Unassembled WGS sequence"/>
</dbReference>
<feature type="region of interest" description="Disordered" evidence="1">
    <location>
        <begin position="210"/>
        <end position="230"/>
    </location>
</feature>
<evidence type="ECO:0000313" key="4">
    <source>
        <dbReference type="Proteomes" id="UP000314294"/>
    </source>
</evidence>
<proteinExistence type="predicted"/>
<feature type="compositionally biased region" description="Low complexity" evidence="1">
    <location>
        <begin position="109"/>
        <end position="128"/>
    </location>
</feature>
<evidence type="ECO:0000256" key="2">
    <source>
        <dbReference type="SAM" id="Phobius"/>
    </source>
</evidence>
<accession>A0A4Z2FJ76</accession>
<evidence type="ECO:0008006" key="5">
    <source>
        <dbReference type="Google" id="ProtNLM"/>
    </source>
</evidence>
<gene>
    <name evidence="3" type="ORF">EYF80_048565</name>
</gene>
<sequence length="230" mass="24583">MEAVLLTHNPFHQLQPHSLSSTLLTGPSVTTAYAGGAAPEAPRRSAASRRGLRGIPEVVTDGELHLTSFFLFFTLGIFPSFIFLGFFFFGCGLRESFSEKKPPRGARGTVLRSPSSSSSGHTETKTSSALAGTEATCCWSPAAFRPPSADDSTDAAQTLPKRYITTKRHGQDPRRDAAARLALFPRLSVSSQSVLSRADGPEGMKYAALVSERQSADTRPAVGRSPGQPE</sequence>